<sequence length="121" mass="12496">MAERTQDRGTQQDAQPDPRHQPQLPPHAEDHGHSLAAWAGVGVVMVGALVGCLAVVFTVWWLLAVGFVVMAVGPVVGIVLAKMGYGAGTPEQSSDEPGDEPHHGPAGRSGESASTTANGPR</sequence>
<evidence type="ECO:0000256" key="2">
    <source>
        <dbReference type="SAM" id="Phobius"/>
    </source>
</evidence>
<gene>
    <name evidence="3" type="ORF">HLB09_13195</name>
</gene>
<dbReference type="RefSeq" id="WP_171203802.1">
    <property type="nucleotide sequence ID" value="NZ_BAAANP010000042.1"/>
</dbReference>
<keyword evidence="2" id="KW-0812">Transmembrane</keyword>
<organism evidence="3 4">
    <name type="scientific">Pseudokineococcus marinus</name>
    <dbReference type="NCBI Taxonomy" id="351215"/>
    <lineage>
        <taxon>Bacteria</taxon>
        <taxon>Bacillati</taxon>
        <taxon>Actinomycetota</taxon>
        <taxon>Actinomycetes</taxon>
        <taxon>Kineosporiales</taxon>
        <taxon>Kineosporiaceae</taxon>
        <taxon>Pseudokineococcus</taxon>
    </lineage>
</organism>
<feature type="transmembrane region" description="Helical" evidence="2">
    <location>
        <begin position="62"/>
        <end position="81"/>
    </location>
</feature>
<evidence type="ECO:0000313" key="4">
    <source>
        <dbReference type="Proteomes" id="UP000555552"/>
    </source>
</evidence>
<feature type="region of interest" description="Disordered" evidence="1">
    <location>
        <begin position="1"/>
        <end position="31"/>
    </location>
</feature>
<accession>A0A849BST2</accession>
<keyword evidence="2" id="KW-1133">Transmembrane helix</keyword>
<protein>
    <submittedName>
        <fullName evidence="3">Uncharacterized protein</fullName>
    </submittedName>
</protein>
<comment type="caution">
    <text evidence="3">The sequence shown here is derived from an EMBL/GenBank/DDBJ whole genome shotgun (WGS) entry which is preliminary data.</text>
</comment>
<dbReference type="Proteomes" id="UP000555552">
    <property type="component" value="Unassembled WGS sequence"/>
</dbReference>
<feature type="region of interest" description="Disordered" evidence="1">
    <location>
        <begin position="86"/>
        <end position="121"/>
    </location>
</feature>
<evidence type="ECO:0000313" key="3">
    <source>
        <dbReference type="EMBL" id="NNH24027.1"/>
    </source>
</evidence>
<dbReference type="InterPro" id="IPR046550">
    <property type="entry name" value="DUF6704"/>
</dbReference>
<dbReference type="AlphaFoldDB" id="A0A849BST2"/>
<name>A0A849BST2_9ACTN</name>
<dbReference type="EMBL" id="JABEMA010000244">
    <property type="protein sequence ID" value="NNH24027.1"/>
    <property type="molecule type" value="Genomic_DNA"/>
</dbReference>
<feature type="compositionally biased region" description="Polar residues" evidence="1">
    <location>
        <begin position="111"/>
        <end position="121"/>
    </location>
</feature>
<keyword evidence="4" id="KW-1185">Reference proteome</keyword>
<dbReference type="Pfam" id="PF20447">
    <property type="entry name" value="DUF6704"/>
    <property type="match status" value="1"/>
</dbReference>
<reference evidence="3 4" key="1">
    <citation type="submission" date="2020-05" db="EMBL/GenBank/DDBJ databases">
        <title>MicrobeNet Type strains.</title>
        <authorList>
            <person name="Nicholson A.C."/>
        </authorList>
    </citation>
    <scope>NUCLEOTIDE SEQUENCE [LARGE SCALE GENOMIC DNA]</scope>
    <source>
        <strain evidence="3 4">JCM 14547</strain>
    </source>
</reference>
<feature type="transmembrane region" description="Helical" evidence="2">
    <location>
        <begin position="35"/>
        <end position="56"/>
    </location>
</feature>
<proteinExistence type="predicted"/>
<keyword evidence="2" id="KW-0472">Membrane</keyword>
<evidence type="ECO:0000256" key="1">
    <source>
        <dbReference type="SAM" id="MobiDB-lite"/>
    </source>
</evidence>
<dbReference type="NCBIfam" id="NF041681">
    <property type="entry name" value="HGxxPAAW"/>
    <property type="match status" value="1"/>
</dbReference>